<keyword evidence="2" id="KW-0238">DNA-binding</keyword>
<dbReference type="KEGG" id="ock:EXM22_14765"/>
<dbReference type="OrthoDB" id="369590at2"/>
<proteinExistence type="predicted"/>
<organism evidence="5 6">
    <name type="scientific">Oceanispirochaeta crateris</name>
    <dbReference type="NCBI Taxonomy" id="2518645"/>
    <lineage>
        <taxon>Bacteria</taxon>
        <taxon>Pseudomonadati</taxon>
        <taxon>Spirochaetota</taxon>
        <taxon>Spirochaetia</taxon>
        <taxon>Spirochaetales</taxon>
        <taxon>Spirochaetaceae</taxon>
        <taxon>Oceanispirochaeta</taxon>
    </lineage>
</organism>
<dbReference type="Proteomes" id="UP000324209">
    <property type="component" value="Chromosome"/>
</dbReference>
<dbReference type="InterPro" id="IPR036390">
    <property type="entry name" value="WH_DNA-bd_sf"/>
</dbReference>
<sequence length="230" mass="26486">MPTFEPLKVIKQKKISDQVYDQLLMHIKNDTWREGEKLPSENELKNQFCVSRISIRQAIQKLTALGIVETRQGEGTFLKKVTSDNYTNMLFPAFMINKNTLTEILEYRSIMEVGALELACDRITEEEITSLERIVSRMEKNSHDDKKFASDDLAFHNVIARASKNDLIINVSVFVFELMAESMEHIVTTLGMKDGKHFHRLILEKIKQQDKEGAVRAMREHVANTVVRMG</sequence>
<evidence type="ECO:0000256" key="2">
    <source>
        <dbReference type="ARBA" id="ARBA00023125"/>
    </source>
</evidence>
<dbReference type="Pfam" id="PF07729">
    <property type="entry name" value="FCD"/>
    <property type="match status" value="1"/>
</dbReference>
<dbReference type="PRINTS" id="PR00035">
    <property type="entry name" value="HTHGNTR"/>
</dbReference>
<dbReference type="SUPFAM" id="SSF46785">
    <property type="entry name" value="Winged helix' DNA-binding domain"/>
    <property type="match status" value="1"/>
</dbReference>
<feature type="domain" description="HTH gntR-type" evidence="4">
    <location>
        <begin position="13"/>
        <end position="81"/>
    </location>
</feature>
<dbReference type="InterPro" id="IPR036388">
    <property type="entry name" value="WH-like_DNA-bd_sf"/>
</dbReference>
<evidence type="ECO:0000256" key="3">
    <source>
        <dbReference type="ARBA" id="ARBA00023163"/>
    </source>
</evidence>
<dbReference type="Gene3D" id="1.10.10.10">
    <property type="entry name" value="Winged helix-like DNA-binding domain superfamily/Winged helix DNA-binding domain"/>
    <property type="match status" value="1"/>
</dbReference>
<accession>A0A5C1QPB2</accession>
<dbReference type="Pfam" id="PF00392">
    <property type="entry name" value="GntR"/>
    <property type="match status" value="1"/>
</dbReference>
<keyword evidence="6" id="KW-1185">Reference proteome</keyword>
<evidence type="ECO:0000259" key="4">
    <source>
        <dbReference type="PROSITE" id="PS50949"/>
    </source>
</evidence>
<keyword evidence="1" id="KW-0805">Transcription regulation</keyword>
<dbReference type="InterPro" id="IPR008920">
    <property type="entry name" value="TF_FadR/GntR_C"/>
</dbReference>
<dbReference type="SMART" id="SM00895">
    <property type="entry name" value="FCD"/>
    <property type="match status" value="1"/>
</dbReference>
<dbReference type="Gene3D" id="1.20.120.530">
    <property type="entry name" value="GntR ligand-binding domain-like"/>
    <property type="match status" value="1"/>
</dbReference>
<evidence type="ECO:0000313" key="6">
    <source>
        <dbReference type="Proteomes" id="UP000324209"/>
    </source>
</evidence>
<gene>
    <name evidence="5" type="ORF">EXM22_14765</name>
</gene>
<dbReference type="EMBL" id="CP036150">
    <property type="protein sequence ID" value="QEN09178.1"/>
    <property type="molecule type" value="Genomic_DNA"/>
</dbReference>
<keyword evidence="3" id="KW-0804">Transcription</keyword>
<dbReference type="SUPFAM" id="SSF48008">
    <property type="entry name" value="GntR ligand-binding domain-like"/>
    <property type="match status" value="1"/>
</dbReference>
<dbReference type="CDD" id="cd07377">
    <property type="entry name" value="WHTH_GntR"/>
    <property type="match status" value="1"/>
</dbReference>
<name>A0A5C1QPB2_9SPIO</name>
<dbReference type="PANTHER" id="PTHR43537">
    <property type="entry name" value="TRANSCRIPTIONAL REGULATOR, GNTR FAMILY"/>
    <property type="match status" value="1"/>
</dbReference>
<protein>
    <submittedName>
        <fullName evidence="5">FadR family transcriptional regulator</fullName>
    </submittedName>
</protein>
<evidence type="ECO:0000313" key="5">
    <source>
        <dbReference type="EMBL" id="QEN09178.1"/>
    </source>
</evidence>
<dbReference type="InterPro" id="IPR011711">
    <property type="entry name" value="GntR_C"/>
</dbReference>
<dbReference type="GO" id="GO:0003700">
    <property type="term" value="F:DNA-binding transcription factor activity"/>
    <property type="evidence" value="ECO:0007669"/>
    <property type="project" value="InterPro"/>
</dbReference>
<reference evidence="5 6" key="1">
    <citation type="submission" date="2019-02" db="EMBL/GenBank/DDBJ databases">
        <title>Complete Genome Sequence and Methylome Analysis of free living Spirochaetas.</title>
        <authorList>
            <person name="Fomenkov A."/>
            <person name="Dubinina G."/>
            <person name="Leshcheva N."/>
            <person name="Mikheeva N."/>
            <person name="Grabovich M."/>
            <person name="Vincze T."/>
            <person name="Roberts R.J."/>
        </authorList>
    </citation>
    <scope>NUCLEOTIDE SEQUENCE [LARGE SCALE GENOMIC DNA]</scope>
    <source>
        <strain evidence="5 6">K2</strain>
    </source>
</reference>
<dbReference type="PANTHER" id="PTHR43537:SF5">
    <property type="entry name" value="UXU OPERON TRANSCRIPTIONAL REGULATOR"/>
    <property type="match status" value="1"/>
</dbReference>
<dbReference type="GO" id="GO:0003677">
    <property type="term" value="F:DNA binding"/>
    <property type="evidence" value="ECO:0007669"/>
    <property type="project" value="UniProtKB-KW"/>
</dbReference>
<dbReference type="SMART" id="SM00345">
    <property type="entry name" value="HTH_GNTR"/>
    <property type="match status" value="1"/>
</dbReference>
<dbReference type="InterPro" id="IPR000524">
    <property type="entry name" value="Tscrpt_reg_HTH_GntR"/>
</dbReference>
<dbReference type="PROSITE" id="PS50949">
    <property type="entry name" value="HTH_GNTR"/>
    <property type="match status" value="1"/>
</dbReference>
<evidence type="ECO:0000256" key="1">
    <source>
        <dbReference type="ARBA" id="ARBA00023015"/>
    </source>
</evidence>
<dbReference type="AlphaFoldDB" id="A0A5C1QPB2"/>
<dbReference type="RefSeq" id="WP_149487252.1">
    <property type="nucleotide sequence ID" value="NZ_CP036150.1"/>
</dbReference>